<keyword evidence="5 19" id="KW-0109">Calcium transport</keyword>
<evidence type="ECO:0000256" key="13">
    <source>
        <dbReference type="ARBA" id="ARBA00023136"/>
    </source>
</evidence>
<evidence type="ECO:0000259" key="21">
    <source>
        <dbReference type="PROSITE" id="PS50919"/>
    </source>
</evidence>
<feature type="region of interest" description="Disordered" evidence="20">
    <location>
        <begin position="1142"/>
        <end position="1174"/>
    </location>
</feature>
<dbReference type="PANTHER" id="PTHR45816:SF2">
    <property type="entry name" value="INOSITOL 1,4,5-TRISPHOSPHATE RECEPTOR"/>
    <property type="match status" value="1"/>
</dbReference>
<keyword evidence="4 19" id="KW-0813">Transport</keyword>
<comment type="domain">
    <text evidence="19">The ITPR1 structure has a large solenoid CY assembly built around the central helical bundle made of the C-terminal domains from four ITPR1 subunits. The solenoid scaffold includes domains responsible for binding of ligands and regulatory proteins and is connected via an allosteric nexus at the cytosolic-membrane interface to the transmembrane channel assembly. Six transmembrane helices from each subunit form the central ion-conduction pore.</text>
</comment>
<dbReference type="InterPro" id="IPR035910">
    <property type="entry name" value="RyR/IP3R_RIH_dom_sf"/>
</dbReference>
<comment type="subcellular location">
    <subcellularLocation>
        <location evidence="2">Cytoplasmic vesicle</location>
        <location evidence="2">Secretory vesicle membrane</location>
        <topology evidence="2">Multi-pass membrane protein</topology>
    </subcellularLocation>
    <subcellularLocation>
        <location evidence="1 19">Endoplasmic reticulum membrane</location>
        <topology evidence="1 19">Multi-pass membrane protein</topology>
    </subcellularLocation>
</comment>
<dbReference type="GO" id="GO:0005789">
    <property type="term" value="C:endoplasmic reticulum membrane"/>
    <property type="evidence" value="ECO:0007669"/>
    <property type="project" value="UniProtKB-SubCell"/>
</dbReference>
<evidence type="ECO:0000256" key="17">
    <source>
        <dbReference type="ARBA" id="ARBA00023329"/>
    </source>
</evidence>
<evidence type="ECO:0000313" key="23">
    <source>
        <dbReference type="Proteomes" id="UP000296049"/>
    </source>
</evidence>
<feature type="transmembrane region" description="Helical" evidence="19">
    <location>
        <begin position="2289"/>
        <end position="2311"/>
    </location>
</feature>
<dbReference type="Pfam" id="PF01365">
    <property type="entry name" value="RYDR_ITPR"/>
    <property type="match status" value="2"/>
</dbReference>
<keyword evidence="11 19" id="KW-1133">Transmembrane helix</keyword>
<protein>
    <recommendedName>
        <fullName evidence="19">Inositol 1,4,5-trisphosphate receptor</fullName>
    </recommendedName>
</protein>
<name>R0LKW7_ANAPL</name>
<feature type="compositionally biased region" description="Pro residues" evidence="20">
    <location>
        <begin position="2755"/>
        <end position="2767"/>
    </location>
</feature>
<evidence type="ECO:0000256" key="20">
    <source>
        <dbReference type="SAM" id="MobiDB-lite"/>
    </source>
</evidence>
<keyword evidence="17" id="KW-0968">Cytoplasmic vesicle</keyword>
<feature type="domain" description="MIR" evidence="21">
    <location>
        <begin position="231"/>
        <end position="287"/>
    </location>
</feature>
<evidence type="ECO:0000256" key="15">
    <source>
        <dbReference type="ARBA" id="ARBA00023286"/>
    </source>
</evidence>
<dbReference type="InterPro" id="IPR014821">
    <property type="entry name" value="Ins145_P3_rcpt"/>
</dbReference>
<dbReference type="Proteomes" id="UP000296049">
    <property type="component" value="Unassembled WGS sequence"/>
</dbReference>
<dbReference type="InterPro" id="IPR013662">
    <property type="entry name" value="RIH_assoc-dom"/>
</dbReference>
<dbReference type="PRINTS" id="PR00779">
    <property type="entry name" value="INSP3RECEPTR"/>
</dbReference>
<evidence type="ECO:0000256" key="12">
    <source>
        <dbReference type="ARBA" id="ARBA00023065"/>
    </source>
</evidence>
<feature type="compositionally biased region" description="Basic and acidic residues" evidence="20">
    <location>
        <begin position="1154"/>
        <end position="1169"/>
    </location>
</feature>
<evidence type="ECO:0000256" key="5">
    <source>
        <dbReference type="ARBA" id="ARBA00022568"/>
    </source>
</evidence>
<dbReference type="GO" id="GO:0070679">
    <property type="term" value="F:inositol 1,4,5 trisphosphate binding"/>
    <property type="evidence" value="ECO:0007669"/>
    <property type="project" value="UniProtKB-UniRule"/>
</dbReference>
<dbReference type="Pfam" id="PF08709">
    <property type="entry name" value="Ins145_P3_rec"/>
    <property type="match status" value="1"/>
</dbReference>
<evidence type="ECO:0000256" key="9">
    <source>
        <dbReference type="ARBA" id="ARBA00022824"/>
    </source>
</evidence>
<comment type="similarity">
    <text evidence="3 19">Belongs to the InsP3 receptor family.</text>
</comment>
<feature type="region of interest" description="Disordered" evidence="20">
    <location>
        <begin position="1884"/>
        <end position="1906"/>
    </location>
</feature>
<evidence type="ECO:0000256" key="6">
    <source>
        <dbReference type="ARBA" id="ARBA00022673"/>
    </source>
</evidence>
<dbReference type="Pfam" id="PF08454">
    <property type="entry name" value="RIH_assoc"/>
    <property type="match status" value="1"/>
</dbReference>
<feature type="transmembrane region" description="Helical" evidence="19">
    <location>
        <begin position="2323"/>
        <end position="2341"/>
    </location>
</feature>
<dbReference type="Pfam" id="PF02815">
    <property type="entry name" value="MIR"/>
    <property type="match status" value="1"/>
</dbReference>
<keyword evidence="6 19" id="KW-0107">Calcium channel</keyword>
<organism evidence="22 23">
    <name type="scientific">Anas platyrhynchos</name>
    <name type="common">Mallard</name>
    <name type="synonym">Anas boschas</name>
    <dbReference type="NCBI Taxonomy" id="8839"/>
    <lineage>
        <taxon>Eukaryota</taxon>
        <taxon>Metazoa</taxon>
        <taxon>Chordata</taxon>
        <taxon>Craniata</taxon>
        <taxon>Vertebrata</taxon>
        <taxon>Euteleostomi</taxon>
        <taxon>Archelosauria</taxon>
        <taxon>Archosauria</taxon>
        <taxon>Dinosauria</taxon>
        <taxon>Saurischia</taxon>
        <taxon>Theropoda</taxon>
        <taxon>Coelurosauria</taxon>
        <taxon>Aves</taxon>
        <taxon>Neognathae</taxon>
        <taxon>Galloanserae</taxon>
        <taxon>Anseriformes</taxon>
        <taxon>Anatidae</taxon>
        <taxon>Anatinae</taxon>
        <taxon>Anas</taxon>
    </lineage>
</organism>
<dbReference type="SUPFAM" id="SSF82109">
    <property type="entry name" value="MIR domain"/>
    <property type="match status" value="2"/>
</dbReference>
<evidence type="ECO:0000256" key="19">
    <source>
        <dbReference type="RuleBase" id="RU368044"/>
    </source>
</evidence>
<evidence type="ECO:0000256" key="7">
    <source>
        <dbReference type="ARBA" id="ARBA00022692"/>
    </source>
</evidence>
<dbReference type="Pfam" id="PF00520">
    <property type="entry name" value="Ion_trans"/>
    <property type="match status" value="1"/>
</dbReference>
<feature type="region of interest" description="Disordered" evidence="20">
    <location>
        <begin position="1702"/>
        <end position="1736"/>
    </location>
</feature>
<reference evidence="23" key="1">
    <citation type="journal article" date="2013" name="Nat. Genet.">
        <title>The duck genome and transcriptome provide insight into an avian influenza virus reservoir species.</title>
        <authorList>
            <person name="Huang Y."/>
            <person name="Li Y."/>
            <person name="Burt D.W."/>
            <person name="Chen H."/>
            <person name="Zhang Y."/>
            <person name="Qian W."/>
            <person name="Kim H."/>
            <person name="Gan S."/>
            <person name="Zhao Y."/>
            <person name="Li J."/>
            <person name="Yi K."/>
            <person name="Feng H."/>
            <person name="Zhu P."/>
            <person name="Li B."/>
            <person name="Liu Q."/>
            <person name="Fairley S."/>
            <person name="Magor K.E."/>
            <person name="Du Z."/>
            <person name="Hu X."/>
            <person name="Goodman L."/>
            <person name="Tafer H."/>
            <person name="Vignal A."/>
            <person name="Lee T."/>
            <person name="Kim K.W."/>
            <person name="Sheng Z."/>
            <person name="An Y."/>
            <person name="Searle S."/>
            <person name="Herrero J."/>
            <person name="Groenen M.A."/>
            <person name="Crooijmans R.P."/>
            <person name="Faraut T."/>
            <person name="Cai Q."/>
            <person name="Webster R.G."/>
            <person name="Aldridge J.R."/>
            <person name="Warren W.C."/>
            <person name="Bartschat S."/>
            <person name="Kehr S."/>
            <person name="Marz M."/>
            <person name="Stadler P.F."/>
            <person name="Smith J."/>
            <person name="Kraus R.H."/>
            <person name="Zhao Y."/>
            <person name="Ren L."/>
            <person name="Fei J."/>
            <person name="Morisson M."/>
            <person name="Kaiser P."/>
            <person name="Griffin D.K."/>
            <person name="Rao M."/>
            <person name="Pitel F."/>
            <person name="Wang J."/>
            <person name="Li N."/>
        </authorList>
    </citation>
    <scope>NUCLEOTIDE SEQUENCE [LARGE SCALE GENOMIC DNA]</scope>
</reference>
<dbReference type="FunFam" id="1.25.10.30:FF:000001">
    <property type="entry name" value="Inositol 1,4,5-trisphosphate receptor, type 2"/>
    <property type="match status" value="1"/>
</dbReference>
<dbReference type="Gene3D" id="1.10.287.70">
    <property type="match status" value="1"/>
</dbReference>
<dbReference type="SUPFAM" id="SSF100909">
    <property type="entry name" value="IP3 receptor type 1 binding core, domain 2"/>
    <property type="match status" value="2"/>
</dbReference>
<dbReference type="InterPro" id="IPR016093">
    <property type="entry name" value="MIR_motif"/>
</dbReference>
<keyword evidence="16 19" id="KW-0407">Ion channel</keyword>
<dbReference type="PANTHER" id="PTHR45816">
    <property type="entry name" value="MIR DOMAIN-CONTAINING PROTEIN"/>
    <property type="match status" value="1"/>
</dbReference>
<keyword evidence="10 19" id="KW-0106">Calcium</keyword>
<feature type="compositionally biased region" description="Basic and acidic residues" evidence="20">
    <location>
        <begin position="1886"/>
        <end position="1900"/>
    </location>
</feature>
<evidence type="ECO:0000256" key="10">
    <source>
        <dbReference type="ARBA" id="ARBA00022837"/>
    </source>
</evidence>
<feature type="transmembrane region" description="Helical" evidence="19">
    <location>
        <begin position="2588"/>
        <end position="2611"/>
    </location>
</feature>
<feature type="compositionally biased region" description="Basic and acidic residues" evidence="20">
    <location>
        <begin position="1933"/>
        <end position="1944"/>
    </location>
</feature>
<feature type="domain" description="MIR" evidence="21">
    <location>
        <begin position="379"/>
        <end position="435"/>
    </location>
</feature>
<feature type="transmembrane region" description="Helical" evidence="19">
    <location>
        <begin position="2455"/>
        <end position="2477"/>
    </location>
</feature>
<evidence type="ECO:0000256" key="8">
    <source>
        <dbReference type="ARBA" id="ARBA00022737"/>
    </source>
</evidence>
<dbReference type="EMBL" id="KB743136">
    <property type="protein sequence ID" value="EOB01088.1"/>
    <property type="molecule type" value="Genomic_DNA"/>
</dbReference>
<feature type="transmembrane region" description="Helical" evidence="19">
    <location>
        <begin position="2347"/>
        <end position="2373"/>
    </location>
</feature>
<evidence type="ECO:0000256" key="3">
    <source>
        <dbReference type="ARBA" id="ARBA00009453"/>
    </source>
</evidence>
<accession>R0LKW7</accession>
<evidence type="ECO:0000256" key="11">
    <source>
        <dbReference type="ARBA" id="ARBA00022989"/>
    </source>
</evidence>
<dbReference type="CDD" id="cd23287">
    <property type="entry name" value="beta-trefoil_MIR_ITPR1"/>
    <property type="match status" value="1"/>
</dbReference>
<dbReference type="GO" id="GO:0051209">
    <property type="term" value="P:release of sequestered calcium ion into cytosol"/>
    <property type="evidence" value="ECO:0007669"/>
    <property type="project" value="UniProtKB-UniRule"/>
</dbReference>
<dbReference type="InterPro" id="IPR015925">
    <property type="entry name" value="Ryanodine_IP3_receptor"/>
</dbReference>
<evidence type="ECO:0000256" key="1">
    <source>
        <dbReference type="ARBA" id="ARBA00004477"/>
    </source>
</evidence>
<comment type="catalytic activity">
    <reaction evidence="18">
        <text>Ca(2+)(in) = Ca(2+)(out)</text>
        <dbReference type="Rhea" id="RHEA:29671"/>
        <dbReference type="ChEBI" id="CHEBI:29108"/>
    </reaction>
</comment>
<feature type="region of interest" description="Disordered" evidence="20">
    <location>
        <begin position="1933"/>
        <end position="1956"/>
    </location>
</feature>
<keyword evidence="15 19" id="KW-1071">Ligand-gated ion channel</keyword>
<dbReference type="InterPro" id="IPR000493">
    <property type="entry name" value="InsP3_rcpt"/>
</dbReference>
<feature type="region of interest" description="Disordered" evidence="20">
    <location>
        <begin position="1756"/>
        <end position="1792"/>
    </location>
</feature>
<keyword evidence="23" id="KW-1185">Reference proteome</keyword>
<evidence type="ECO:0000256" key="14">
    <source>
        <dbReference type="ARBA" id="ARBA00023170"/>
    </source>
</evidence>
<keyword evidence="13 19" id="KW-0472">Membrane</keyword>
<dbReference type="GO" id="GO:0005220">
    <property type="term" value="F:inositol 1,4,5-trisphosphate-gated calcium channel activity"/>
    <property type="evidence" value="ECO:0007669"/>
    <property type="project" value="UniProtKB-UniRule"/>
</dbReference>
<dbReference type="FunFam" id="2.80.10.50:FF:000002">
    <property type="entry name" value="Inositol 1,4,5-trisphosphate receptor type 2"/>
    <property type="match status" value="1"/>
</dbReference>
<evidence type="ECO:0000256" key="16">
    <source>
        <dbReference type="ARBA" id="ARBA00023303"/>
    </source>
</evidence>
<evidence type="ECO:0000256" key="18">
    <source>
        <dbReference type="ARBA" id="ARBA00036634"/>
    </source>
</evidence>
<comment type="subunit">
    <text evidence="19">Homotetramer.</text>
</comment>
<evidence type="ECO:0000313" key="22">
    <source>
        <dbReference type="EMBL" id="EOB01088.1"/>
    </source>
</evidence>
<dbReference type="InterPro" id="IPR016024">
    <property type="entry name" value="ARM-type_fold"/>
</dbReference>
<evidence type="ECO:0000256" key="2">
    <source>
        <dbReference type="ARBA" id="ARBA00004638"/>
    </source>
</evidence>
<dbReference type="InterPro" id="IPR005821">
    <property type="entry name" value="Ion_trans_dom"/>
</dbReference>
<dbReference type="Gene3D" id="2.80.10.50">
    <property type="match status" value="2"/>
</dbReference>
<keyword evidence="8" id="KW-0677">Repeat</keyword>
<dbReference type="InterPro" id="IPR000699">
    <property type="entry name" value="RIH_dom"/>
</dbReference>
<proteinExistence type="inferred from homology"/>
<keyword evidence="7 19" id="KW-0812">Transmembrane</keyword>
<sequence>MTDKMSSFLHIGDICSLYAEGSTNGFISTLGLVDDRCVVQPEAGDLNNPPKKFRDCLFKLCPMNRYSAQKQFWKAAKPGANSTTDAVLLNKLHHAADLEKKQNETENRKLLGTVIQYGNVIQLLHLKSNKYLTVNKRLPALLEKNAMRVTLDEAGNEGSWFYIQPFYKLRSIGDSVVIGDKVVLNPVNAGQPLHASSHQLVDNPGCNEVNSVNCNTSWKIVLFMKWSDNKDDILKGGDVVRLFHAEQEKFLTCDEHRKKQHVFLRTTGRQSATSATSSKALWEVEVVQHDPCRGGAGYWNSLFRFKHLATGHYLAAEVNPDYEEDDQECQSSLDPEQDASRRGLRDAQEKMAYSLVSVPEGNDISSIFELDPTTLRGGDSLVPRNSYVRLRHLCTNTWVHSTNIPIDKEEEKPVMLKIGTSPVKEDKEAFAIVPVSPAEVRDLDFANDASKVLGSIAGKLEKGTITQNERRSVTKLLEDLVYFVTGGTNSGQDVLEVVFSKPNRERQKLMREQNILKQIFKLLQAPFTDSGDGPMLRLEELGDQRHAPFRHICRLCYRVLRHSQQDYRKNQEYIAKQFGFMQKQIGYDVLAEDTITALLHNNRKLLEKHITAAEIDTFVSLVRKNREPRFLDYLSDLCVSMNKSIPVTQELICKAVLNPANADILIETKLVLSRFEFEEVSSGENALEVGEDEEEVWLFWRDSNKEIRSKSIRELAQDAKEGQKEDRDVLSYYRYQLNLFARMCLDRQYLAINEISGQLDVDLILRCMSDENLPYDLRASFCRLMLHMHVDRDPQEQVTPVKYARLWSEIPSEIAIDDYDSSGTSKDEIKERFAQTMEFVEEYLRDVVCQRFPFSDKEKNKLTFEVVNLARNLIYFGFYNFCDLLRLTKILLAILDCVHITTIFPITKMAKGEESKGSNVMRSIHGVGELMTQVVLRGGGFLPMTPLAAAPEGNVKQSEPEKEDILVMDTKLKIIEILQFILNVRLDYRISCLLCIFKHEFDESNAQMTESPTGSSSQEMPANVPGALDFEHIEEQAEGIFGGRKVSLHEENTPLDLDDHGGRTFLRVLLHLTMHDYPPLVSGALQLLFRHFSQRQEVLQAFKQVQLLVTSQDVDNYKQIKQDLDQLRSIVEKSELWVYKGQGPDEAMDGVQGENEHKKKEEGHSKSQKPESTSSYNYRVVKEILLRLSKLCVQEGISVRKSRKQQQRLLRNMGAHAVVLELLQIPYEKAEDTRMQEIMKLAHEFLQNFCAGNQQNQALLHKHINLFLNPGILEAVTMQHIFMNNFQLCSEINERVVQHFVHCIETHGRNVQYIKFLQTIVKAEGKFIKKCQDMVMAELVNAGEDVLVFYNDRASFQTLVQMMRSERDRMDENSPLMYHIHLVELLAVCTEGKNVYTEIKCNSLLPLDDIVRVVTHEDCIPEVKIAYINFLNHCYVDTEVEMKEIYTSNHMWKLFENFLVDICRACNNTSDRKHADSILEKYVTEIVMSIVTTFFSSPFSDQSTTLQTRQPVFVQLLQGVFRVYHCNWLMPSQKASVESCIRVLSDVAKSRAIAIPVDLDSQVNNLFLKSHNIVQKTAMNWRMTARNAARRDSVLAASRDYRNIIERLQDIVSALEDRLRPLVQAELSVLVDVLHRPELLFPENTDARRKCESGGFICKLIKHTKQLLEENEEKLCIKVLQTLREMMTKDRGYGEKQITIELDNAELPQPPETESSVEQELDQTLPQRQLEDHRRGEALRQVLVNRYYGNVRPAGRRESLTSFGNGPLSAGGASKAGAGGGSSGSSSMSRGEMSLADVQCHLDKEGASNLVIDLIMNATSDRVFHESILLAIALLEGGNTTIQHSFFCRLTEDKKSEKFFKVFYDRMKVAQQEIKATVTVNTSDLGNKKKDEDSDRDVPTRKKAREPMTQITEEVRDQLLEASAATRKAYSTYRREADSDDHYSAGEGAQPAADKNKDDLEMSAVISIMQPILRFLQLLCENHNRDLQNFLRCQNNKTNYNLVCETLQFLDCICGSTTGGLGLLGLYINEKNVALINQTLESLTEYCQGPCHENQNCIATHESNGIDIITALILNDINPLGKKRMDLVLELKAMTGGVLPSPQNNASKLLLAIMESRHDSENAERILYNMRPKELVEVIKKAYLQGEVEFEDGENGEDLAASPRNVGHNIYILAHQLARHNKELQNMLKPGGQIEGDEALEFYAKHTAQIEIVRSDRTMEQIVFPVPSICEFLTKESKLRIYYTTERDEQGSKINDFFMKSEDLFNEMNWQKKLRAQPFLYWCARNMSFWSSISFNLAVLMNLLVAFFYPFKGIRGGTLEPHLSGLLWTAMLISLAIVIALPKPHGIRALIASTILRLIFSVGLQPTLFLLGAFNVCNKIIFLMSFVGNCGTFTRGYKAMIMDVEFLYHLLYLLICALGLFVHEFFYSLLLFDLVYREETLLNVIKSVTRNGRSIILTAVLALILVYLFSIVGYLFFKDDFILEVDKLPNETLLPDRTEPGETMTGEFLYSDVCKAGSSENCSSIIPSDQVIAEEMEEENKEHTCETLLMCIVTVLSHGLRSGGGVGDVLRKPSKEEPLFAARVIYDLLFFFMVIIIVLNLIFGVIIDTFADLRSEKQKKEEILKTTCFICGLERDKFDNKTVTFEEHIKEEHNMWHYLCFIVLVKVKDSTEYTGPESYVAEMIKERNLDWFPRMRAMSLVSSDSEGEQNELRNLQEKLESTMKLVTNLSGQLSELKDQMTEQRKQKQRIGLLGHPPPMNVNPQQPA</sequence>
<feature type="non-terminal residue" evidence="22">
    <location>
        <position position="2767"/>
    </location>
</feature>
<dbReference type="InterPro" id="IPR036300">
    <property type="entry name" value="MIR_dom_sf"/>
</dbReference>
<dbReference type="PROSITE" id="PS50919">
    <property type="entry name" value="MIR"/>
    <property type="match status" value="3"/>
</dbReference>
<comment type="function">
    <text evidence="19">Receptor for inositol 1,4,5-trisphosphate, a second messenger that mediates the release of intracellular calcium.</text>
</comment>
<dbReference type="SMART" id="SM00472">
    <property type="entry name" value="MIR"/>
    <property type="match status" value="4"/>
</dbReference>
<feature type="region of interest" description="Disordered" evidence="20">
    <location>
        <begin position="2738"/>
        <end position="2767"/>
    </location>
</feature>
<gene>
    <name evidence="22" type="ORF">Anapl_10950</name>
</gene>
<feature type="transmembrane region" description="Helical" evidence="19">
    <location>
        <begin position="2409"/>
        <end position="2434"/>
    </location>
</feature>
<dbReference type="Gene3D" id="1.25.10.30">
    <property type="entry name" value="IP3 receptor type 1 binding core, RIH domain"/>
    <property type="match status" value="1"/>
</dbReference>
<feature type="domain" description="MIR" evidence="21">
    <location>
        <begin position="112"/>
        <end position="166"/>
    </location>
</feature>
<keyword evidence="9 19" id="KW-0256">Endoplasmic reticulum</keyword>
<feature type="region of interest" description="Disordered" evidence="20">
    <location>
        <begin position="324"/>
        <end position="345"/>
    </location>
</feature>
<keyword evidence="12 19" id="KW-0406">Ion transport</keyword>
<dbReference type="SUPFAM" id="SSF48371">
    <property type="entry name" value="ARM repeat"/>
    <property type="match status" value="1"/>
</dbReference>
<dbReference type="GO" id="GO:0030658">
    <property type="term" value="C:transport vesicle membrane"/>
    <property type="evidence" value="ECO:0007669"/>
    <property type="project" value="UniProtKB-SubCell"/>
</dbReference>
<keyword evidence="14 19" id="KW-0675">Receptor</keyword>
<evidence type="ECO:0000256" key="4">
    <source>
        <dbReference type="ARBA" id="ARBA00022448"/>
    </source>
</evidence>